<keyword evidence="2" id="KW-1185">Reference proteome</keyword>
<comment type="caution">
    <text evidence="1">The sequence shown here is derived from an EMBL/GenBank/DDBJ whole genome shotgun (WGS) entry which is preliminary data.</text>
</comment>
<dbReference type="AlphaFoldDB" id="A0A502E7Z8"/>
<dbReference type="EMBL" id="RCZG01000005">
    <property type="protein sequence ID" value="TPG33733.1"/>
    <property type="molecule type" value="Genomic_DNA"/>
</dbReference>
<name>A0A502E7Z8_9MYCO</name>
<organism evidence="1 2">
    <name type="scientific">Mycolicibacterium hodleri</name>
    <dbReference type="NCBI Taxonomy" id="49897"/>
    <lineage>
        <taxon>Bacteria</taxon>
        <taxon>Bacillati</taxon>
        <taxon>Actinomycetota</taxon>
        <taxon>Actinomycetes</taxon>
        <taxon>Mycobacteriales</taxon>
        <taxon>Mycobacteriaceae</taxon>
        <taxon>Mycolicibacterium</taxon>
    </lineage>
</organism>
<accession>A0A502E7Z8</accession>
<evidence type="ECO:0000313" key="2">
    <source>
        <dbReference type="Proteomes" id="UP000320095"/>
    </source>
</evidence>
<dbReference type="Proteomes" id="UP000320095">
    <property type="component" value="Unassembled WGS sequence"/>
</dbReference>
<sequence>MSETFVEQAVLGETEWTERERRHVERAEEFLGPHLARAQRGEAHPVWDFLFSYYSLRPRQLRRWHPGYGMALDGASADRFLDRAGYVRRGAAVTISHAHLHTRLETVGFIAGLLRATADRPPRLNCFGLHEWAMVYRTPDVRHGQVPLRLGAAGTDAVVESMPLRCSHFDAYRFFSGAATSRNADALSRDTQVATEQPGCVHANMDLYKWCYKLGPLVPSELLMDCLDLASRARALDMRASPYDLLAYGIAPIAVEDAAGRIEYVQCQREIAGLAAPLRAALLRRCDEMIATARRVP</sequence>
<dbReference type="RefSeq" id="WP_140692653.1">
    <property type="nucleotide sequence ID" value="NZ_RCZG01000005.1"/>
</dbReference>
<gene>
    <name evidence="1" type="ORF">EAH80_15940</name>
</gene>
<reference evidence="1 2" key="1">
    <citation type="journal article" date="2019" name="Environ. Microbiol.">
        <title>Species interactions and distinct microbial communities in high Arctic permafrost affected cryosols are associated with the CH4 and CO2 gas fluxes.</title>
        <authorList>
            <person name="Altshuler I."/>
            <person name="Hamel J."/>
            <person name="Turney S."/>
            <person name="Magnuson E."/>
            <person name="Levesque R."/>
            <person name="Greer C."/>
            <person name="Whyte L.G."/>
        </authorList>
    </citation>
    <scope>NUCLEOTIDE SEQUENCE [LARGE SCALE GENOMIC DNA]</scope>
    <source>
        <strain evidence="1 2">S5.20</strain>
    </source>
</reference>
<protein>
    <submittedName>
        <fullName evidence="1">3-methyladenine DNA glycosylase</fullName>
    </submittedName>
</protein>
<dbReference type="OrthoDB" id="9790578at2"/>
<proteinExistence type="predicted"/>
<evidence type="ECO:0000313" key="1">
    <source>
        <dbReference type="EMBL" id="TPG33733.1"/>
    </source>
</evidence>